<dbReference type="SUPFAM" id="SSF53927">
    <property type="entry name" value="Cytidine deaminase-like"/>
    <property type="match status" value="1"/>
</dbReference>
<evidence type="ECO:0000259" key="20">
    <source>
        <dbReference type="PROSITE" id="PS51747"/>
    </source>
</evidence>
<evidence type="ECO:0000256" key="13">
    <source>
        <dbReference type="ARBA" id="ARBA00022859"/>
    </source>
</evidence>
<dbReference type="GO" id="GO:0070383">
    <property type="term" value="P:DNA cytosine deamination"/>
    <property type="evidence" value="ECO:0007669"/>
    <property type="project" value="TreeGrafter"/>
</dbReference>
<organism evidence="21 22">
    <name type="scientific">Galemys pyrenaicus</name>
    <name type="common">Iberian desman</name>
    <name type="synonym">Pyrenean desman</name>
    <dbReference type="NCBI Taxonomy" id="202257"/>
    <lineage>
        <taxon>Eukaryota</taxon>
        <taxon>Metazoa</taxon>
        <taxon>Chordata</taxon>
        <taxon>Craniata</taxon>
        <taxon>Vertebrata</taxon>
        <taxon>Euteleostomi</taxon>
        <taxon>Mammalia</taxon>
        <taxon>Eutheria</taxon>
        <taxon>Laurasiatheria</taxon>
        <taxon>Eulipotyphla</taxon>
        <taxon>Talpidae</taxon>
        <taxon>Galemys</taxon>
    </lineage>
</organism>
<dbReference type="Gene3D" id="3.40.140.10">
    <property type="entry name" value="Cytidine Deaminase, domain 2"/>
    <property type="match status" value="2"/>
</dbReference>
<dbReference type="GO" id="GO:0000932">
    <property type="term" value="C:P-body"/>
    <property type="evidence" value="ECO:0007669"/>
    <property type="project" value="UniProtKB-SubCell"/>
</dbReference>
<gene>
    <name evidence="21" type="ORF">J0S82_020281</name>
</gene>
<keyword evidence="9" id="KW-0479">Metal-binding</keyword>
<comment type="cofactor">
    <cofactor evidence="1">
        <name>Zn(2+)</name>
        <dbReference type="ChEBI" id="CHEBI:29105"/>
    </cofactor>
</comment>
<evidence type="ECO:0000256" key="14">
    <source>
        <dbReference type="ARBA" id="ARBA00023118"/>
    </source>
</evidence>
<dbReference type="InterPro" id="IPR016193">
    <property type="entry name" value="Cytidine_deaminase-like"/>
</dbReference>
<protein>
    <recommendedName>
        <fullName evidence="5">DNA dC-&gt;dU-editing enzyme APOBEC-3G</fullName>
        <ecNumber evidence="16">3.5.4.38</ecNumber>
    </recommendedName>
    <alternativeName>
        <fullName evidence="17">Deoxycytidine deaminase</fullName>
    </alternativeName>
</protein>
<feature type="domain" description="CMP/dCMP-type deaminase" evidence="20">
    <location>
        <begin position="17"/>
        <end position="135"/>
    </location>
</feature>
<comment type="caution">
    <text evidence="21">The sequence shown here is derived from an EMBL/GenBank/DDBJ whole genome shotgun (WGS) entry which is preliminary data.</text>
</comment>
<dbReference type="GO" id="GO:0005634">
    <property type="term" value="C:nucleus"/>
    <property type="evidence" value="ECO:0007669"/>
    <property type="project" value="UniProtKB-SubCell"/>
</dbReference>
<dbReference type="InterPro" id="IPR016192">
    <property type="entry name" value="APOBEC/CMP_deaminase_Zn-bd"/>
</dbReference>
<evidence type="ECO:0000313" key="22">
    <source>
        <dbReference type="Proteomes" id="UP000700334"/>
    </source>
</evidence>
<dbReference type="InterPro" id="IPR050610">
    <property type="entry name" value="APOBEC_Cyt_Deaminase"/>
</dbReference>
<evidence type="ECO:0000256" key="11">
    <source>
        <dbReference type="ARBA" id="ARBA00022801"/>
    </source>
</evidence>
<name>A0A8J6DZW1_GALPY</name>
<evidence type="ECO:0000256" key="1">
    <source>
        <dbReference type="ARBA" id="ARBA00001947"/>
    </source>
</evidence>
<dbReference type="Pfam" id="PF18782">
    <property type="entry name" value="NAD2"/>
    <property type="match status" value="1"/>
</dbReference>
<keyword evidence="22" id="KW-1185">Reference proteome</keyword>
<dbReference type="PROSITE" id="PS00903">
    <property type="entry name" value="CYT_DCMP_DEAMINASES_1"/>
    <property type="match status" value="1"/>
</dbReference>
<evidence type="ECO:0000256" key="8">
    <source>
        <dbReference type="ARBA" id="ARBA00022588"/>
    </source>
</evidence>
<dbReference type="GO" id="GO:0045087">
    <property type="term" value="P:innate immune response"/>
    <property type="evidence" value="ECO:0007669"/>
    <property type="project" value="UniProtKB-KW"/>
</dbReference>
<dbReference type="Proteomes" id="UP000700334">
    <property type="component" value="Unassembled WGS sequence"/>
</dbReference>
<dbReference type="GO" id="GO:0008270">
    <property type="term" value="F:zinc ion binding"/>
    <property type="evidence" value="ECO:0007669"/>
    <property type="project" value="InterPro"/>
</dbReference>
<dbReference type="PROSITE" id="PS51747">
    <property type="entry name" value="CYT_DCMP_DEAMINASES_2"/>
    <property type="match status" value="1"/>
</dbReference>
<evidence type="ECO:0000256" key="7">
    <source>
        <dbReference type="ARBA" id="ARBA00022553"/>
    </source>
</evidence>
<feature type="region of interest" description="Disordered" evidence="19">
    <location>
        <begin position="139"/>
        <end position="161"/>
    </location>
</feature>
<evidence type="ECO:0000256" key="15">
    <source>
        <dbReference type="ARBA" id="ARBA00023242"/>
    </source>
</evidence>
<evidence type="ECO:0000256" key="10">
    <source>
        <dbReference type="ARBA" id="ARBA00022737"/>
    </source>
</evidence>
<evidence type="ECO:0000256" key="5">
    <source>
        <dbReference type="ARBA" id="ARBA00020239"/>
    </source>
</evidence>
<dbReference type="GO" id="GO:0016554">
    <property type="term" value="P:cytidine to uridine editing"/>
    <property type="evidence" value="ECO:0007669"/>
    <property type="project" value="TreeGrafter"/>
</dbReference>
<dbReference type="EC" id="3.5.4.38" evidence="16"/>
<accession>A0A8J6DZW1</accession>
<evidence type="ECO:0000256" key="9">
    <source>
        <dbReference type="ARBA" id="ARBA00022723"/>
    </source>
</evidence>
<keyword evidence="7" id="KW-0597">Phosphoprotein</keyword>
<dbReference type="GO" id="GO:0003723">
    <property type="term" value="F:RNA binding"/>
    <property type="evidence" value="ECO:0007669"/>
    <property type="project" value="TreeGrafter"/>
</dbReference>
<evidence type="ECO:0000256" key="19">
    <source>
        <dbReference type="SAM" id="MobiDB-lite"/>
    </source>
</evidence>
<dbReference type="InterPro" id="IPR002125">
    <property type="entry name" value="CMP_dCMP_dom"/>
</dbReference>
<dbReference type="CDD" id="cd01283">
    <property type="entry name" value="cytidine_deaminase"/>
    <property type="match status" value="1"/>
</dbReference>
<proteinExistence type="inferred from homology"/>
<keyword evidence="13" id="KW-0391">Immunity</keyword>
<keyword evidence="15" id="KW-0539">Nucleus</keyword>
<evidence type="ECO:0000256" key="17">
    <source>
        <dbReference type="ARBA" id="ARBA00032972"/>
    </source>
</evidence>
<dbReference type="Pfam" id="PF18772">
    <property type="entry name" value="APOBEC2"/>
    <property type="match status" value="1"/>
</dbReference>
<sequence>LRLDPATFYETFRNTAWPKETHLCYELELRKGRAWVPLAQSKGFLHNKGSHTGAPVHAEWLFLNRISSWMLDPKKSYRVTCYISWSPCESCAHELAAFLQERSHVRLRVLASRIYSLPGHEAGLRALQDAGARVSIMEHQGQRGARRGGAGRGRGPAEAAGTGWAGLESLVETSLYFRRCWKTFVDHQGGRFEPWDGLEETSQSLSGELLRILQSQG</sequence>
<keyword evidence="10" id="KW-0677">Repeat</keyword>
<dbReference type="GO" id="GO:0004126">
    <property type="term" value="F:cytidine deaminase activity"/>
    <property type="evidence" value="ECO:0007669"/>
    <property type="project" value="TreeGrafter"/>
</dbReference>
<keyword evidence="14" id="KW-0051">Antiviral defense</keyword>
<evidence type="ECO:0000256" key="16">
    <source>
        <dbReference type="ARBA" id="ARBA00029489"/>
    </source>
</evidence>
<dbReference type="GO" id="GO:0051607">
    <property type="term" value="P:defense response to virus"/>
    <property type="evidence" value="ECO:0007669"/>
    <property type="project" value="UniProtKB-KW"/>
</dbReference>
<evidence type="ECO:0000256" key="12">
    <source>
        <dbReference type="ARBA" id="ARBA00022833"/>
    </source>
</evidence>
<keyword evidence="8" id="KW-0399">Innate immunity</keyword>
<comment type="subcellular location">
    <subcellularLocation>
        <location evidence="3">Cytoplasm</location>
        <location evidence="3">P-body</location>
    </subcellularLocation>
    <subcellularLocation>
        <location evidence="2">Nucleus</location>
    </subcellularLocation>
</comment>
<comment type="catalytic activity">
    <reaction evidence="18">
        <text>a 2'-deoxycytidine in single-stranded DNA + H2O + H(+) = a 2'-deoxyuridine in single-stranded DNA + NH4(+)</text>
        <dbReference type="Rhea" id="RHEA:50948"/>
        <dbReference type="Rhea" id="RHEA-COMP:12846"/>
        <dbReference type="Rhea" id="RHEA-COMP:12847"/>
        <dbReference type="ChEBI" id="CHEBI:15377"/>
        <dbReference type="ChEBI" id="CHEBI:15378"/>
        <dbReference type="ChEBI" id="CHEBI:28938"/>
        <dbReference type="ChEBI" id="CHEBI:85452"/>
        <dbReference type="ChEBI" id="CHEBI:133902"/>
        <dbReference type="EC" id="3.5.4.38"/>
    </reaction>
</comment>
<evidence type="ECO:0000256" key="3">
    <source>
        <dbReference type="ARBA" id="ARBA00004201"/>
    </source>
</evidence>
<evidence type="ECO:0000256" key="6">
    <source>
        <dbReference type="ARBA" id="ARBA00022490"/>
    </source>
</evidence>
<evidence type="ECO:0000313" key="21">
    <source>
        <dbReference type="EMBL" id="KAG8524930.1"/>
    </source>
</evidence>
<dbReference type="PANTHER" id="PTHR13857:SF20">
    <property type="entry name" value="DNA DC-DU-EDITING ENZYME APOBEC-3G"/>
    <property type="match status" value="1"/>
</dbReference>
<dbReference type="OrthoDB" id="8676111at2759"/>
<keyword evidence="11" id="KW-0378">Hydrolase</keyword>
<evidence type="ECO:0000256" key="18">
    <source>
        <dbReference type="ARBA" id="ARBA00049114"/>
    </source>
</evidence>
<keyword evidence="12" id="KW-0862">Zinc</keyword>
<keyword evidence="6" id="KW-0963">Cytoplasm</keyword>
<dbReference type="GO" id="GO:0045869">
    <property type="term" value="P:negative regulation of single stranded viral RNA replication via double stranded DNA intermediate"/>
    <property type="evidence" value="ECO:0007669"/>
    <property type="project" value="TreeGrafter"/>
</dbReference>
<feature type="non-terminal residue" evidence="21">
    <location>
        <position position="1"/>
    </location>
</feature>
<evidence type="ECO:0000256" key="2">
    <source>
        <dbReference type="ARBA" id="ARBA00004123"/>
    </source>
</evidence>
<dbReference type="AlphaFoldDB" id="A0A8J6DZW1"/>
<comment type="similarity">
    <text evidence="4">Belongs to the cytidine and deoxycytidylate deaminase family.</text>
</comment>
<evidence type="ECO:0000256" key="4">
    <source>
        <dbReference type="ARBA" id="ARBA00006576"/>
    </source>
</evidence>
<reference evidence="21" key="1">
    <citation type="journal article" date="2021" name="Evol. Appl.">
        <title>The genome of the Pyrenean desman and the effects of bottlenecks and inbreeding on the genomic landscape of an endangered species.</title>
        <authorList>
            <person name="Escoda L."/>
            <person name="Castresana J."/>
        </authorList>
    </citation>
    <scope>NUCLEOTIDE SEQUENCE</scope>
    <source>
        <strain evidence="21">IBE-C5619</strain>
    </source>
</reference>
<dbReference type="PANTHER" id="PTHR13857">
    <property type="entry name" value="MRNA EDITING ENZYME"/>
    <property type="match status" value="1"/>
</dbReference>
<dbReference type="EMBL" id="JAGFMF010011145">
    <property type="protein sequence ID" value="KAG8524930.1"/>
    <property type="molecule type" value="Genomic_DNA"/>
</dbReference>